<feature type="compositionally biased region" description="Basic and acidic residues" evidence="8">
    <location>
        <begin position="401"/>
        <end position="411"/>
    </location>
</feature>
<feature type="compositionally biased region" description="Acidic residues" evidence="8">
    <location>
        <begin position="340"/>
        <end position="357"/>
    </location>
</feature>
<evidence type="ECO:0000313" key="9">
    <source>
        <dbReference type="EMBL" id="CAA9489264.1"/>
    </source>
</evidence>
<feature type="transmembrane region" description="Helical" evidence="7">
    <location>
        <begin position="285"/>
        <end position="301"/>
    </location>
</feature>
<dbReference type="AlphaFoldDB" id="A0A6J4SCW1"/>
<dbReference type="GO" id="GO:0043953">
    <property type="term" value="P:protein transport by the Tat complex"/>
    <property type="evidence" value="ECO:0007669"/>
    <property type="project" value="UniProtKB-UniRule"/>
</dbReference>
<comment type="subunit">
    <text evidence="7">The Tat system comprises two distinct complexes: a TatABC complex, containing multiple copies of TatA, TatB and TatC subunits, and a separate TatA complex, containing only TatA subunits. Substrates initially bind to the TatABC complex, which probably triggers association of the separate TatA complex to form the active translocon.</text>
</comment>
<keyword evidence="4 7" id="KW-1133">Transmembrane helix</keyword>
<name>A0A6J4SCW1_9ACTN</name>
<keyword evidence="5 7" id="KW-0811">Translocation</keyword>
<feature type="transmembrane region" description="Helical" evidence="7">
    <location>
        <begin position="197"/>
        <end position="219"/>
    </location>
</feature>
<evidence type="ECO:0000256" key="1">
    <source>
        <dbReference type="ARBA" id="ARBA00004141"/>
    </source>
</evidence>
<dbReference type="HAMAP" id="MF_00902">
    <property type="entry name" value="TatC"/>
    <property type="match status" value="1"/>
</dbReference>
<dbReference type="PANTHER" id="PTHR30371">
    <property type="entry name" value="SEC-INDEPENDENT PROTEIN TRANSLOCASE PROTEIN TATC"/>
    <property type="match status" value="1"/>
</dbReference>
<dbReference type="GO" id="GO:0065002">
    <property type="term" value="P:intracellular protein transmembrane transport"/>
    <property type="evidence" value="ECO:0007669"/>
    <property type="project" value="TreeGrafter"/>
</dbReference>
<keyword evidence="7" id="KW-1003">Cell membrane</keyword>
<keyword evidence="3 7" id="KW-0653">Protein transport</keyword>
<dbReference type="PANTHER" id="PTHR30371:SF0">
    <property type="entry name" value="SEC-INDEPENDENT PROTEIN TRANSLOCASE PROTEIN TATC, CHLOROPLASTIC-RELATED"/>
    <property type="match status" value="1"/>
</dbReference>
<evidence type="ECO:0000256" key="6">
    <source>
        <dbReference type="ARBA" id="ARBA00023136"/>
    </source>
</evidence>
<comment type="similarity">
    <text evidence="7">Belongs to the TatC family.</text>
</comment>
<dbReference type="EMBL" id="CADCVR010000041">
    <property type="protein sequence ID" value="CAA9489264.1"/>
    <property type="molecule type" value="Genomic_DNA"/>
</dbReference>
<sequence length="411" mass="44588">MPSTAVRPIGHEDRLSIVDHLDELRTRLVICIAAFIVCFSLAYWQNDNILEVVNRPFTESQQQDANNPESEGGDALEQSARYNRSVTRTLAALGLTLEGQQDALEALGGAEGVPSAATQQLRESSDALREALTAIQATTASLPDATPKPITIGVTEPFVTTFTVSGYAALLLALPLILYQLYAFLLPAFSPQERKTAVPFMVMVPILFLCGVAFGYFVALPRAVDFLLNFNDDNFDILVGAKDYYKFSIVLLLVVGLLFQVPVGVLAITRLGILTPQQLSKNRGYIFLGVAVVAAVATPTPDPITMLVTMLPLVVLFELSLLLARIFQKRAAGRPSRWDWDDDEDPGDEDEDDDPYGFDDPAPDLGPSGGDDEPDEVKEPVKPGDPDALASVVPTEADASDPTRPRSQPDD</sequence>
<dbReference type="GO" id="GO:0009977">
    <property type="term" value="F:proton motive force dependent protein transmembrane transporter activity"/>
    <property type="evidence" value="ECO:0007669"/>
    <property type="project" value="TreeGrafter"/>
</dbReference>
<dbReference type="NCBIfam" id="TIGR00945">
    <property type="entry name" value="tatC"/>
    <property type="match status" value="1"/>
</dbReference>
<accession>A0A6J4SCW1</accession>
<keyword evidence="6 7" id="KW-0472">Membrane</keyword>
<evidence type="ECO:0000256" key="7">
    <source>
        <dbReference type="HAMAP-Rule" id="MF_00902"/>
    </source>
</evidence>
<comment type="subcellular location">
    <subcellularLocation>
        <location evidence="7">Cell membrane</location>
        <topology evidence="7">Multi-pass membrane protein</topology>
    </subcellularLocation>
    <subcellularLocation>
        <location evidence="1">Membrane</location>
        <topology evidence="1">Multi-pass membrane protein</topology>
    </subcellularLocation>
</comment>
<dbReference type="Pfam" id="PF00902">
    <property type="entry name" value="TatC"/>
    <property type="match status" value="1"/>
</dbReference>
<organism evidence="9">
    <name type="scientific">uncultured Solirubrobacteraceae bacterium</name>
    <dbReference type="NCBI Taxonomy" id="1162706"/>
    <lineage>
        <taxon>Bacteria</taxon>
        <taxon>Bacillati</taxon>
        <taxon>Actinomycetota</taxon>
        <taxon>Thermoleophilia</taxon>
        <taxon>Solirubrobacterales</taxon>
        <taxon>Solirubrobacteraceae</taxon>
        <taxon>environmental samples</taxon>
    </lineage>
</organism>
<feature type="transmembrane region" description="Helical" evidence="7">
    <location>
        <begin position="24"/>
        <end position="44"/>
    </location>
</feature>
<gene>
    <name evidence="7" type="primary">tatC</name>
    <name evidence="9" type="ORF">AVDCRST_MAG53-1411</name>
</gene>
<protein>
    <recommendedName>
        <fullName evidence="7">Sec-independent protein translocase protein TatC</fullName>
    </recommendedName>
</protein>
<comment type="function">
    <text evidence="7">Part of the twin-arginine translocation (Tat) system that transports large folded proteins containing a characteristic twin-arginine motif in their signal peptide across membranes. Together with TatB, TatC is part of a receptor directly interacting with Tat signal peptides.</text>
</comment>
<dbReference type="InterPro" id="IPR002033">
    <property type="entry name" value="TatC"/>
</dbReference>
<keyword evidence="2 7" id="KW-0812">Transmembrane</keyword>
<evidence type="ECO:0000256" key="2">
    <source>
        <dbReference type="ARBA" id="ARBA00022692"/>
    </source>
</evidence>
<proteinExistence type="inferred from homology"/>
<evidence type="ECO:0000256" key="4">
    <source>
        <dbReference type="ARBA" id="ARBA00022989"/>
    </source>
</evidence>
<keyword evidence="7" id="KW-0813">Transport</keyword>
<evidence type="ECO:0000256" key="3">
    <source>
        <dbReference type="ARBA" id="ARBA00022927"/>
    </source>
</evidence>
<dbReference type="GO" id="GO:0033281">
    <property type="term" value="C:TAT protein transport complex"/>
    <property type="evidence" value="ECO:0007669"/>
    <property type="project" value="UniProtKB-UniRule"/>
</dbReference>
<feature type="transmembrane region" description="Helical" evidence="7">
    <location>
        <begin position="249"/>
        <end position="273"/>
    </location>
</feature>
<evidence type="ECO:0000256" key="5">
    <source>
        <dbReference type="ARBA" id="ARBA00023010"/>
    </source>
</evidence>
<evidence type="ECO:0000256" key="8">
    <source>
        <dbReference type="SAM" id="MobiDB-lite"/>
    </source>
</evidence>
<feature type="region of interest" description="Disordered" evidence="8">
    <location>
        <begin position="335"/>
        <end position="411"/>
    </location>
</feature>
<feature type="transmembrane region" description="Helical" evidence="7">
    <location>
        <begin position="164"/>
        <end position="185"/>
    </location>
</feature>
<feature type="transmembrane region" description="Helical" evidence="7">
    <location>
        <begin position="307"/>
        <end position="327"/>
    </location>
</feature>
<reference evidence="9" key="1">
    <citation type="submission" date="2020-02" db="EMBL/GenBank/DDBJ databases">
        <authorList>
            <person name="Meier V. D."/>
        </authorList>
    </citation>
    <scope>NUCLEOTIDE SEQUENCE</scope>
    <source>
        <strain evidence="9">AVDCRST_MAG53</strain>
    </source>
</reference>